<dbReference type="InterPro" id="IPR032675">
    <property type="entry name" value="LRR_dom_sf"/>
</dbReference>
<dbReference type="Pfam" id="PF13516">
    <property type="entry name" value="LRR_6"/>
    <property type="match status" value="3"/>
</dbReference>
<dbReference type="AlphaFoldDB" id="A0AAV8A1F6"/>
<dbReference type="Gene3D" id="3.80.10.10">
    <property type="entry name" value="Ribonuclease Inhibitor"/>
    <property type="match status" value="1"/>
</dbReference>
<accession>A0AAV8A1F6</accession>
<name>A0AAV8A1F6_9EUKA</name>
<sequence>MKYFSKSLKVNQTLINLDLSHNQIGDEGIEELSEALKVNQTLTNLDLSKTGIRAKGVLYLSQALKINRTLTVLDLSCNRMYYYENTEDQETNIQEFIQSLKINKSIIKLNIDGNEINRKDLNKIDNLIKRNSQFSKKVNQISPRRRFAIIPRINSN</sequence>
<reference evidence="1" key="1">
    <citation type="submission" date="2022-08" db="EMBL/GenBank/DDBJ databases">
        <title>Novel sulphate-reducing endosymbionts in the free-living metamonad Anaeramoeba.</title>
        <authorList>
            <person name="Jerlstrom-Hultqvist J."/>
            <person name="Cepicka I."/>
            <person name="Gallot-Lavallee L."/>
            <person name="Salas-Leiva D."/>
            <person name="Curtis B.A."/>
            <person name="Zahonova K."/>
            <person name="Pipaliya S."/>
            <person name="Dacks J."/>
            <person name="Roger A.J."/>
        </authorList>
    </citation>
    <scope>NUCLEOTIDE SEQUENCE</scope>
    <source>
        <strain evidence="1">Busselton2</strain>
    </source>
</reference>
<comment type="caution">
    <text evidence="1">The sequence shown here is derived from an EMBL/GenBank/DDBJ whole genome shotgun (WGS) entry which is preliminary data.</text>
</comment>
<gene>
    <name evidence="1" type="ORF">M0812_07856</name>
</gene>
<dbReference type="Proteomes" id="UP001146793">
    <property type="component" value="Unassembled WGS sequence"/>
</dbReference>
<dbReference type="PANTHER" id="PTHR24114:SF48">
    <property type="entry name" value="LEUCINE-RICH REPEAT-CONTAINING PROTEIN"/>
    <property type="match status" value="1"/>
</dbReference>
<dbReference type="InterPro" id="IPR052394">
    <property type="entry name" value="LRR-containing"/>
</dbReference>
<dbReference type="SUPFAM" id="SSF52047">
    <property type="entry name" value="RNI-like"/>
    <property type="match status" value="1"/>
</dbReference>
<dbReference type="PANTHER" id="PTHR24114">
    <property type="entry name" value="LEUCINE RICH REPEAT FAMILY PROTEIN"/>
    <property type="match status" value="1"/>
</dbReference>
<dbReference type="InterPro" id="IPR001611">
    <property type="entry name" value="Leu-rich_rpt"/>
</dbReference>
<dbReference type="PROSITE" id="PS51450">
    <property type="entry name" value="LRR"/>
    <property type="match status" value="1"/>
</dbReference>
<organism evidence="1 2">
    <name type="scientific">Anaeramoeba flamelloides</name>
    <dbReference type="NCBI Taxonomy" id="1746091"/>
    <lineage>
        <taxon>Eukaryota</taxon>
        <taxon>Metamonada</taxon>
        <taxon>Anaeramoebidae</taxon>
        <taxon>Anaeramoeba</taxon>
    </lineage>
</organism>
<evidence type="ECO:0000313" key="2">
    <source>
        <dbReference type="Proteomes" id="UP001146793"/>
    </source>
</evidence>
<evidence type="ECO:0000313" key="1">
    <source>
        <dbReference type="EMBL" id="KAJ3446861.1"/>
    </source>
</evidence>
<dbReference type="SMART" id="SM00368">
    <property type="entry name" value="LRR_RI"/>
    <property type="match status" value="2"/>
</dbReference>
<proteinExistence type="predicted"/>
<protein>
    <submittedName>
        <fullName evidence="1">Fbox-lrr protein</fullName>
    </submittedName>
</protein>
<dbReference type="EMBL" id="JANTQA010000018">
    <property type="protein sequence ID" value="KAJ3446861.1"/>
    <property type="molecule type" value="Genomic_DNA"/>
</dbReference>